<dbReference type="GO" id="GO:0016301">
    <property type="term" value="F:kinase activity"/>
    <property type="evidence" value="ECO:0007669"/>
    <property type="project" value="UniProtKB-KW"/>
</dbReference>
<sequence length="105" mass="11552">MVAIDVSELQVLERVELDCQYVVARVPVVFLVEQADVLVGQHSGEVGGGRDDECQPAAADFCELGHHREHEGGREGEYLASARGPELEWRWIEGVSHLLSYGVGH</sequence>
<dbReference type="AlphaFoldDB" id="A0AAX6HSC8"/>
<keyword evidence="1" id="KW-0808">Transferase</keyword>
<dbReference type="EMBL" id="JANAVB010006800">
    <property type="protein sequence ID" value="KAJ6843950.1"/>
    <property type="molecule type" value="Genomic_DNA"/>
</dbReference>
<reference evidence="1" key="1">
    <citation type="journal article" date="2023" name="GigaByte">
        <title>Genome assembly of the bearded iris, Iris pallida Lam.</title>
        <authorList>
            <person name="Bruccoleri R.E."/>
            <person name="Oakeley E.J."/>
            <person name="Faust A.M.E."/>
            <person name="Altorfer M."/>
            <person name="Dessus-Babus S."/>
            <person name="Burckhardt D."/>
            <person name="Oertli M."/>
            <person name="Naumann U."/>
            <person name="Petersen F."/>
            <person name="Wong J."/>
        </authorList>
    </citation>
    <scope>NUCLEOTIDE SEQUENCE</scope>
    <source>
        <strain evidence="1">GSM-AAB239-AS_SAM_17_03QT</strain>
    </source>
</reference>
<evidence type="ECO:0000313" key="2">
    <source>
        <dbReference type="Proteomes" id="UP001140949"/>
    </source>
</evidence>
<comment type="caution">
    <text evidence="1">The sequence shown here is derived from an EMBL/GenBank/DDBJ whole genome shotgun (WGS) entry which is preliminary data.</text>
</comment>
<dbReference type="Proteomes" id="UP001140949">
    <property type="component" value="Unassembled WGS sequence"/>
</dbReference>
<keyword evidence="1" id="KW-0675">Receptor</keyword>
<organism evidence="1 2">
    <name type="scientific">Iris pallida</name>
    <name type="common">Sweet iris</name>
    <dbReference type="NCBI Taxonomy" id="29817"/>
    <lineage>
        <taxon>Eukaryota</taxon>
        <taxon>Viridiplantae</taxon>
        <taxon>Streptophyta</taxon>
        <taxon>Embryophyta</taxon>
        <taxon>Tracheophyta</taxon>
        <taxon>Spermatophyta</taxon>
        <taxon>Magnoliopsida</taxon>
        <taxon>Liliopsida</taxon>
        <taxon>Asparagales</taxon>
        <taxon>Iridaceae</taxon>
        <taxon>Iridoideae</taxon>
        <taxon>Irideae</taxon>
        <taxon>Iris</taxon>
    </lineage>
</organism>
<accession>A0AAX6HSC8</accession>
<gene>
    <name evidence="1" type="ORF">M6B38_295220</name>
</gene>
<proteinExistence type="predicted"/>
<keyword evidence="1" id="KW-0418">Kinase</keyword>
<keyword evidence="2" id="KW-1185">Reference proteome</keyword>
<evidence type="ECO:0000313" key="1">
    <source>
        <dbReference type="EMBL" id="KAJ6843950.1"/>
    </source>
</evidence>
<protein>
    <submittedName>
        <fullName evidence="1">L-type lectin-domain containing receptor kinase IV.1-like</fullName>
    </submittedName>
</protein>
<reference evidence="1" key="2">
    <citation type="submission" date="2023-04" db="EMBL/GenBank/DDBJ databases">
        <authorList>
            <person name="Bruccoleri R.E."/>
            <person name="Oakeley E.J."/>
            <person name="Faust A.-M."/>
            <person name="Dessus-Babus S."/>
            <person name="Altorfer M."/>
            <person name="Burckhardt D."/>
            <person name="Oertli M."/>
            <person name="Naumann U."/>
            <person name="Petersen F."/>
            <person name="Wong J."/>
        </authorList>
    </citation>
    <scope>NUCLEOTIDE SEQUENCE</scope>
    <source>
        <strain evidence="1">GSM-AAB239-AS_SAM_17_03QT</strain>
        <tissue evidence="1">Leaf</tissue>
    </source>
</reference>
<name>A0AAX6HSC8_IRIPA</name>